<evidence type="ECO:0000313" key="1">
    <source>
        <dbReference type="EMBL" id="QJA92252.1"/>
    </source>
</evidence>
<name>A0A6M3LF40_9ZZZZ</name>
<dbReference type="AlphaFoldDB" id="A0A6M3LF40"/>
<sequence>MEFWQYTGEPTDEEIQSRKAHDKANRDMLAIRPECPTCGSINTMWIRQRWSVCFGCDSSFTLEECHEEEDWWRQFD</sequence>
<protein>
    <submittedName>
        <fullName evidence="1">Uncharacterized protein</fullName>
    </submittedName>
</protein>
<reference evidence="1" key="1">
    <citation type="submission" date="2020-03" db="EMBL/GenBank/DDBJ databases">
        <title>The deep terrestrial virosphere.</title>
        <authorList>
            <person name="Holmfeldt K."/>
            <person name="Nilsson E."/>
            <person name="Simone D."/>
            <person name="Lopez-Fernandez M."/>
            <person name="Wu X."/>
            <person name="de Brujin I."/>
            <person name="Lundin D."/>
            <person name="Andersson A."/>
            <person name="Bertilsson S."/>
            <person name="Dopson M."/>
        </authorList>
    </citation>
    <scope>NUCLEOTIDE SEQUENCE</scope>
    <source>
        <strain evidence="1">MM415B04765</strain>
    </source>
</reference>
<organism evidence="1">
    <name type="scientific">viral metagenome</name>
    <dbReference type="NCBI Taxonomy" id="1070528"/>
    <lineage>
        <taxon>unclassified sequences</taxon>
        <taxon>metagenomes</taxon>
        <taxon>organismal metagenomes</taxon>
    </lineage>
</organism>
<dbReference type="EMBL" id="MT143051">
    <property type="protein sequence ID" value="QJA92252.1"/>
    <property type="molecule type" value="Genomic_DNA"/>
</dbReference>
<proteinExistence type="predicted"/>
<gene>
    <name evidence="1" type="ORF">MM415B04765_0005</name>
</gene>
<accession>A0A6M3LF40</accession>